<protein>
    <recommendedName>
        <fullName evidence="6">Diadenylate cyclase</fullName>
        <shortName evidence="6">DAC</shortName>
        <ecNumber evidence="6">2.7.7.85</ecNumber>
    </recommendedName>
    <alternativeName>
        <fullName evidence="6">Cyclic-di-AMP synthase</fullName>
        <shortName evidence="6">c-di-AMP synthase</shortName>
    </alternativeName>
</protein>
<evidence type="ECO:0000259" key="7">
    <source>
        <dbReference type="PROSITE" id="PS51794"/>
    </source>
</evidence>
<dbReference type="InterPro" id="IPR045586">
    <property type="entry name" value="DacZ_N"/>
</dbReference>
<keyword evidence="2 6" id="KW-0808">Transferase</keyword>
<evidence type="ECO:0000313" key="12">
    <source>
        <dbReference type="Proteomes" id="UP000092401"/>
    </source>
</evidence>
<proteinExistence type="inferred from homology"/>
<organism evidence="9 11">
    <name type="scientific">Candidatus Methanofastidiosum methylothiophilum</name>
    <dbReference type="NCBI Taxonomy" id="1705564"/>
    <lineage>
        <taxon>Archaea</taxon>
        <taxon>Methanobacteriati</taxon>
        <taxon>Methanobacteriota</taxon>
        <taxon>Stenosarchaea group</taxon>
        <taxon>Candidatus Methanofastidiosia</taxon>
        <taxon>Candidatus Methanofastidiosales</taxon>
        <taxon>Candidatus Methanofastidiosaceae</taxon>
        <taxon>Candidatus Methanofastidiosum</taxon>
    </lineage>
</organism>
<dbReference type="PATRIC" id="fig|1706438.3.peg.1590"/>
<dbReference type="Proteomes" id="UP000092401">
    <property type="component" value="Unassembled WGS sequence"/>
</dbReference>
<gene>
    <name evidence="6" type="primary">dacZ</name>
    <name evidence="8" type="ORF">APG10_01714</name>
    <name evidence="9" type="ORF">APG11_01165</name>
    <name evidence="10" type="ORF">APG12_01584</name>
</gene>
<dbReference type="Pfam" id="PF19294">
    <property type="entry name" value="DACZ_N"/>
    <property type="match status" value="1"/>
</dbReference>
<dbReference type="InterPro" id="IPR003390">
    <property type="entry name" value="DNA_integrity_scan_DisA_N"/>
</dbReference>
<dbReference type="InterPro" id="IPR036888">
    <property type="entry name" value="DNA_integrity_DisA_N_sf"/>
</dbReference>
<dbReference type="Proteomes" id="UP000092403">
    <property type="component" value="Unassembled WGS sequence"/>
</dbReference>
<dbReference type="HAMAP" id="MF_00840">
    <property type="entry name" value="DacZ"/>
    <property type="match status" value="1"/>
</dbReference>
<evidence type="ECO:0000256" key="1">
    <source>
        <dbReference type="ARBA" id="ARBA00000877"/>
    </source>
</evidence>
<accession>A0A150IHG2</accession>
<evidence type="ECO:0000256" key="3">
    <source>
        <dbReference type="ARBA" id="ARBA00022695"/>
    </source>
</evidence>
<evidence type="ECO:0000313" key="10">
    <source>
        <dbReference type="EMBL" id="KYC49283.1"/>
    </source>
</evidence>
<dbReference type="Proteomes" id="UP000091929">
    <property type="component" value="Unassembled WGS sequence"/>
</dbReference>
<dbReference type="PROSITE" id="PS51794">
    <property type="entry name" value="DAC"/>
    <property type="match status" value="1"/>
</dbReference>
<evidence type="ECO:0000313" key="9">
    <source>
        <dbReference type="EMBL" id="KYC47395.1"/>
    </source>
</evidence>
<evidence type="ECO:0000313" key="11">
    <source>
        <dbReference type="Proteomes" id="UP000091929"/>
    </source>
</evidence>
<dbReference type="InterPro" id="IPR050338">
    <property type="entry name" value="DisA"/>
</dbReference>
<dbReference type="EMBL" id="LNJC01000040">
    <property type="protein sequence ID" value="KYC49283.1"/>
    <property type="molecule type" value="Genomic_DNA"/>
</dbReference>
<comment type="cofactor">
    <cofactor evidence="6">
        <name>Mn(2+)</name>
        <dbReference type="ChEBI" id="CHEBI:29035"/>
    </cofactor>
</comment>
<evidence type="ECO:0000313" key="8">
    <source>
        <dbReference type="EMBL" id="KYC44443.1"/>
    </source>
</evidence>
<accession>A0A150IRC4</accession>
<dbReference type="GO" id="GO:0004016">
    <property type="term" value="F:adenylate cyclase activity"/>
    <property type="evidence" value="ECO:0007669"/>
    <property type="project" value="UniProtKB-UniRule"/>
</dbReference>
<dbReference type="SUPFAM" id="SSF143597">
    <property type="entry name" value="YojJ-like"/>
    <property type="match status" value="1"/>
</dbReference>
<evidence type="ECO:0000256" key="4">
    <source>
        <dbReference type="ARBA" id="ARBA00022741"/>
    </source>
</evidence>
<dbReference type="GO" id="GO:0030145">
    <property type="term" value="F:manganese ion binding"/>
    <property type="evidence" value="ECO:0007669"/>
    <property type="project" value="UniProtKB-UniRule"/>
</dbReference>
<reference evidence="11 12" key="1">
    <citation type="journal article" date="2016" name="ISME J.">
        <title>Chasing the elusive Euryarchaeota class WSA2: genomes reveal a uniquely fastidious methyl-reducing methanogen.</title>
        <authorList>
            <person name="Nobu M.K."/>
            <person name="Narihiro T."/>
            <person name="Kuroda K."/>
            <person name="Mei R."/>
            <person name="Liu W.T."/>
        </authorList>
    </citation>
    <scope>NUCLEOTIDE SEQUENCE [LARGE SCALE GENOMIC DNA]</scope>
    <source>
        <strain evidence="8">B03fssc0709_Meth_Bin005</strain>
        <strain evidence="9">B15fssc0709_Meth_Bin003</strain>
        <strain evidence="10">BMIXfssc0709_Meth_Bin006</strain>
    </source>
</reference>
<feature type="domain" description="DAC" evidence="7">
    <location>
        <begin position="122"/>
        <end position="277"/>
    </location>
</feature>
<keyword evidence="4 6" id="KW-0547">Nucleotide-binding</keyword>
<keyword evidence="6" id="KW-0464">Manganese</keyword>
<dbReference type="PANTHER" id="PTHR34185">
    <property type="entry name" value="DIADENYLATE CYCLASE"/>
    <property type="match status" value="1"/>
</dbReference>
<dbReference type="PANTHER" id="PTHR34185:SF1">
    <property type="entry name" value="DIADENYLATE CYCLASE"/>
    <property type="match status" value="1"/>
</dbReference>
<dbReference type="EMBL" id="LNGF01000024">
    <property type="protein sequence ID" value="KYC47395.1"/>
    <property type="molecule type" value="Genomic_DNA"/>
</dbReference>
<dbReference type="EMBL" id="LNGE01000065">
    <property type="protein sequence ID" value="KYC44443.1"/>
    <property type="molecule type" value="Genomic_DNA"/>
</dbReference>
<dbReference type="Pfam" id="PF02457">
    <property type="entry name" value="DAC"/>
    <property type="match status" value="1"/>
</dbReference>
<accession>A0A150IWC0</accession>
<evidence type="ECO:0000256" key="5">
    <source>
        <dbReference type="ARBA" id="ARBA00022840"/>
    </source>
</evidence>
<keyword evidence="5 6" id="KW-0067">ATP-binding</keyword>
<dbReference type="PATRIC" id="fig|1706437.3.peg.1176"/>
<dbReference type="AlphaFoldDB" id="A0A150IRC4"/>
<comment type="caution">
    <text evidence="9">The sequence shown here is derived from an EMBL/GenBank/DDBJ whole genome shotgun (WGS) entry which is preliminary data.</text>
</comment>
<dbReference type="PIRSF" id="PIRSF019073">
    <property type="entry name" value="UCP019073"/>
    <property type="match status" value="1"/>
</dbReference>
<comment type="function">
    <text evidence="6">Diadenylate cyclase that catalyzes the condensation of 2 ATP molecules into cyclic di-AMP (c-di-AMP). c-di-AMP is a second messenger for intracellular signal transduction involved in the control of important regulatory processes such as osmoregulation.</text>
</comment>
<dbReference type="Gene3D" id="3.40.1700.10">
    <property type="entry name" value="DNA integrity scanning protein, DisA, N-terminal domain"/>
    <property type="match status" value="1"/>
</dbReference>
<dbReference type="GO" id="GO:0005524">
    <property type="term" value="F:ATP binding"/>
    <property type="evidence" value="ECO:0007669"/>
    <property type="project" value="UniProtKB-UniRule"/>
</dbReference>
<comment type="similarity">
    <text evidence="6">Belongs to the adenylate cyclase family. DacZ subfamily.</text>
</comment>
<keyword evidence="3 6" id="KW-0548">Nucleotidyltransferase</keyword>
<evidence type="ECO:0000256" key="2">
    <source>
        <dbReference type="ARBA" id="ARBA00022679"/>
    </source>
</evidence>
<name>A0A150IRC4_9EURY</name>
<dbReference type="InterPro" id="IPR014499">
    <property type="entry name" value="DAC_DacZ"/>
</dbReference>
<comment type="catalytic activity">
    <reaction evidence="1 6">
        <text>2 ATP = 3',3'-c-di-AMP + 2 diphosphate</text>
        <dbReference type="Rhea" id="RHEA:35655"/>
        <dbReference type="ChEBI" id="CHEBI:30616"/>
        <dbReference type="ChEBI" id="CHEBI:33019"/>
        <dbReference type="ChEBI" id="CHEBI:71500"/>
        <dbReference type="EC" id="2.7.7.85"/>
    </reaction>
</comment>
<sequence length="283" mass="31453">MEIDPFIQAGTSLYQDIGADAVLVEIDSVKDMEKIQGFISSKEINLFGVSSNEKIKKKFENIIFVPGILKKITTRLEFAISAALMQDLLKNEDKIVYIGKIDSEYYNFIVTRRTNQINAKGIYELFFSLKNVKTDVIYSVLSIAVQLGRKGKEGKPIGTSFIIGDCGNVMQKSSQITYNPFERSYVTINDPGVQNMIKEFSRLDGAFIISGEGKLLAASRYLEAGKDGISLPKGLGARHLSAAWMTKVTDAIAIVLAESDNMIRIFKNGELVWEVDPDEVKVD</sequence>
<evidence type="ECO:0000256" key="6">
    <source>
        <dbReference type="HAMAP-Rule" id="MF_00840"/>
    </source>
</evidence>
<dbReference type="EC" id="2.7.7.85" evidence="6"/>
<dbReference type="PATRIC" id="fig|1706436.3.peg.1733"/>
<dbReference type="GO" id="GO:0106408">
    <property type="term" value="F:diadenylate cyclase activity"/>
    <property type="evidence" value="ECO:0007669"/>
    <property type="project" value="UniProtKB-EC"/>
</dbReference>